<sequence length="145" mass="15907">MIQRGTMRQADIHLHRSAARDDLGPVLVARKWTYTSMVIELTMPRWAPESESTAVDLLAAATEPTRWRILATLASAGTRCACEIEPVADVAPNVLSYHLKVLREVGLVTSARRGKWIDYTIADDAAARLAMALPTALPGTMRDLP</sequence>
<evidence type="ECO:0000256" key="2">
    <source>
        <dbReference type="ARBA" id="ARBA00023125"/>
    </source>
</evidence>
<dbReference type="InterPro" id="IPR051081">
    <property type="entry name" value="HTH_MetalResp_TranReg"/>
</dbReference>
<dbReference type="CDD" id="cd00090">
    <property type="entry name" value="HTH_ARSR"/>
    <property type="match status" value="1"/>
</dbReference>
<dbReference type="Pfam" id="PF01022">
    <property type="entry name" value="HTH_5"/>
    <property type="match status" value="1"/>
</dbReference>
<evidence type="ECO:0000256" key="3">
    <source>
        <dbReference type="ARBA" id="ARBA00023163"/>
    </source>
</evidence>
<evidence type="ECO:0000259" key="4">
    <source>
        <dbReference type="PROSITE" id="PS50987"/>
    </source>
</evidence>
<keyword evidence="2 5" id="KW-0238">DNA-binding</keyword>
<dbReference type="GO" id="GO:0003677">
    <property type="term" value="F:DNA binding"/>
    <property type="evidence" value="ECO:0007669"/>
    <property type="project" value="UniProtKB-KW"/>
</dbReference>
<keyword evidence="6" id="KW-1185">Reference proteome</keyword>
<gene>
    <name evidence="5" type="ORF">BKA03_001786</name>
</gene>
<dbReference type="EMBL" id="JACBZO010000001">
    <property type="protein sequence ID" value="NYI41667.1"/>
    <property type="molecule type" value="Genomic_DNA"/>
</dbReference>
<accession>A0A7Y9ZA98</accession>
<proteinExistence type="predicted"/>
<dbReference type="NCBIfam" id="NF033788">
    <property type="entry name" value="HTH_metalloreg"/>
    <property type="match status" value="1"/>
</dbReference>
<comment type="caution">
    <text evidence="5">The sequence shown here is derived from an EMBL/GenBank/DDBJ whole genome shotgun (WGS) entry which is preliminary data.</text>
</comment>
<dbReference type="InterPro" id="IPR036388">
    <property type="entry name" value="WH-like_DNA-bd_sf"/>
</dbReference>
<evidence type="ECO:0000313" key="6">
    <source>
        <dbReference type="Proteomes" id="UP000547973"/>
    </source>
</evidence>
<name>A0A7Y9ZA98_9MICO</name>
<feature type="domain" description="HTH arsR-type" evidence="4">
    <location>
        <begin position="46"/>
        <end position="141"/>
    </location>
</feature>
<protein>
    <submittedName>
        <fullName evidence="5">DNA-binding transcriptional ArsR family regulator</fullName>
    </submittedName>
</protein>
<keyword evidence="1" id="KW-0805">Transcription regulation</keyword>
<dbReference type="InterPro" id="IPR036390">
    <property type="entry name" value="WH_DNA-bd_sf"/>
</dbReference>
<dbReference type="GO" id="GO:0003700">
    <property type="term" value="F:DNA-binding transcription factor activity"/>
    <property type="evidence" value="ECO:0007669"/>
    <property type="project" value="InterPro"/>
</dbReference>
<dbReference type="InterPro" id="IPR011991">
    <property type="entry name" value="ArsR-like_HTH"/>
</dbReference>
<dbReference type="SUPFAM" id="SSF46785">
    <property type="entry name" value="Winged helix' DNA-binding domain"/>
    <property type="match status" value="1"/>
</dbReference>
<dbReference type="PROSITE" id="PS50987">
    <property type="entry name" value="HTH_ARSR_2"/>
    <property type="match status" value="1"/>
</dbReference>
<organism evidence="5 6">
    <name type="scientific">Demequina lutea</name>
    <dbReference type="NCBI Taxonomy" id="431489"/>
    <lineage>
        <taxon>Bacteria</taxon>
        <taxon>Bacillati</taxon>
        <taxon>Actinomycetota</taxon>
        <taxon>Actinomycetes</taxon>
        <taxon>Micrococcales</taxon>
        <taxon>Demequinaceae</taxon>
        <taxon>Demequina</taxon>
    </lineage>
</organism>
<evidence type="ECO:0000256" key="1">
    <source>
        <dbReference type="ARBA" id="ARBA00023015"/>
    </source>
</evidence>
<dbReference type="InterPro" id="IPR001845">
    <property type="entry name" value="HTH_ArsR_DNA-bd_dom"/>
</dbReference>
<dbReference type="Proteomes" id="UP000547973">
    <property type="component" value="Unassembled WGS sequence"/>
</dbReference>
<dbReference type="Gene3D" id="1.10.10.10">
    <property type="entry name" value="Winged helix-like DNA-binding domain superfamily/Winged helix DNA-binding domain"/>
    <property type="match status" value="1"/>
</dbReference>
<keyword evidence="3" id="KW-0804">Transcription</keyword>
<dbReference type="PRINTS" id="PR00778">
    <property type="entry name" value="HTHARSR"/>
</dbReference>
<dbReference type="PANTHER" id="PTHR33154">
    <property type="entry name" value="TRANSCRIPTIONAL REGULATOR, ARSR FAMILY"/>
    <property type="match status" value="1"/>
</dbReference>
<evidence type="ECO:0000313" key="5">
    <source>
        <dbReference type="EMBL" id="NYI41667.1"/>
    </source>
</evidence>
<dbReference type="RefSeq" id="WP_308477971.1">
    <property type="nucleotide sequence ID" value="NZ_JACBZO010000001.1"/>
</dbReference>
<dbReference type="PANTHER" id="PTHR33154:SF18">
    <property type="entry name" value="ARSENICAL RESISTANCE OPERON REPRESSOR"/>
    <property type="match status" value="1"/>
</dbReference>
<reference evidence="5 6" key="1">
    <citation type="submission" date="2020-07" db="EMBL/GenBank/DDBJ databases">
        <title>Sequencing the genomes of 1000 actinobacteria strains.</title>
        <authorList>
            <person name="Klenk H.-P."/>
        </authorList>
    </citation>
    <scope>NUCLEOTIDE SEQUENCE [LARGE SCALE GENOMIC DNA]</scope>
    <source>
        <strain evidence="5 6">DSM 19970</strain>
    </source>
</reference>
<dbReference type="AlphaFoldDB" id="A0A7Y9ZA98"/>
<dbReference type="SMART" id="SM00418">
    <property type="entry name" value="HTH_ARSR"/>
    <property type="match status" value="1"/>
</dbReference>